<dbReference type="Pfam" id="PF19290">
    <property type="entry name" value="PmbA_TldD_2nd"/>
    <property type="match status" value="1"/>
</dbReference>
<dbReference type="InterPro" id="IPR047657">
    <property type="entry name" value="PmbA"/>
</dbReference>
<dbReference type="Proteomes" id="UP000027583">
    <property type="component" value="Unassembled WGS sequence"/>
</dbReference>
<dbReference type="AlphaFoldDB" id="A0A060QGB3"/>
<evidence type="ECO:0000259" key="2">
    <source>
        <dbReference type="Pfam" id="PF01523"/>
    </source>
</evidence>
<dbReference type="GO" id="GO:0005829">
    <property type="term" value="C:cytosol"/>
    <property type="evidence" value="ECO:0007669"/>
    <property type="project" value="TreeGrafter"/>
</dbReference>
<comment type="caution">
    <text evidence="5">The sequence shown here is derived from an EMBL/GenBank/DDBJ whole genome shotgun (WGS) entry which is preliminary data.</text>
</comment>
<dbReference type="RefSeq" id="WP_023978465.1">
    <property type="nucleotide sequence ID" value="NZ_CBLX010000003.1"/>
</dbReference>
<dbReference type="Pfam" id="PF19289">
    <property type="entry name" value="PmbA_TldD_3rd"/>
    <property type="match status" value="1"/>
</dbReference>
<feature type="domain" description="Metalloprotease TldD/E N-terminal" evidence="2">
    <location>
        <begin position="23"/>
        <end position="87"/>
    </location>
</feature>
<dbReference type="InterPro" id="IPR045570">
    <property type="entry name" value="Metalloprtase-TldD/E_cen_dom"/>
</dbReference>
<evidence type="ECO:0000259" key="4">
    <source>
        <dbReference type="Pfam" id="PF19290"/>
    </source>
</evidence>
<dbReference type="InterPro" id="IPR035068">
    <property type="entry name" value="TldD/PmbA_N"/>
</dbReference>
<sequence>MSKDQERLSDLIEAAKRAGADRADALMVASRSVSAMCRQGVPEGLEHSETLALGLRVFVGKRAASVSATALDPSRFEALAQQAVAMAHVVPEDAWAGTVDPDRQGVYNIAALDMVDPTEAPSLDALLARAREAEETALGIKGITNSNGASAGYSRVEITLAESSGFSGAYAQTSHSNGISVLAGDGPSMQRDYAGHSTRHLTDLDSPALLGREAAERALARMNPVKPRTGSFPVVFDPRVSSSLLGHLAGAINGSAIARGTSFLSGHKGKRILPEALSVIDDPTRPRGLRSKPFDAEGLLPSPLAFVENGMLTDWILDGRSSRQLGLVNNGRASRGVGGPPSPAVGNFYLTGGTGSRRALMEDIVEGIYVTEMMGSSINGLTGDYSRGASGFMIRHGQLAEPVAELTIAGNLIEMFAALRAADDLVFRHGVDAPTLRIDAMSVAGSQ</sequence>
<dbReference type="eggNOG" id="COG0312">
    <property type="taxonomic scope" value="Bacteria"/>
</dbReference>
<dbReference type="PANTHER" id="PTHR43421:SF1">
    <property type="entry name" value="METALLOPROTEASE PMBA"/>
    <property type="match status" value="1"/>
</dbReference>
<evidence type="ECO:0000256" key="1">
    <source>
        <dbReference type="ARBA" id="ARBA00005836"/>
    </source>
</evidence>
<feature type="domain" description="Metalloprotease TldD/E C-terminal" evidence="3">
    <location>
        <begin position="229"/>
        <end position="445"/>
    </location>
</feature>
<dbReference type="PANTHER" id="PTHR43421">
    <property type="entry name" value="METALLOPROTEASE PMBA"/>
    <property type="match status" value="1"/>
</dbReference>
<dbReference type="SUPFAM" id="SSF111283">
    <property type="entry name" value="Putative modulator of DNA gyrase, PmbA/TldD"/>
    <property type="match status" value="1"/>
</dbReference>
<organism evidence="5 6">
    <name type="scientific">Asaia bogorensis</name>
    <dbReference type="NCBI Taxonomy" id="91915"/>
    <lineage>
        <taxon>Bacteria</taxon>
        <taxon>Pseudomonadati</taxon>
        <taxon>Pseudomonadota</taxon>
        <taxon>Alphaproteobacteria</taxon>
        <taxon>Acetobacterales</taxon>
        <taxon>Acetobacteraceae</taxon>
        <taxon>Asaia</taxon>
    </lineage>
</organism>
<comment type="similarity">
    <text evidence="1">Belongs to the peptidase U62 family.</text>
</comment>
<dbReference type="InterPro" id="IPR002510">
    <property type="entry name" value="Metalloprtase-TldD/E_N"/>
</dbReference>
<evidence type="ECO:0000259" key="3">
    <source>
        <dbReference type="Pfam" id="PF19289"/>
    </source>
</evidence>
<dbReference type="InterPro" id="IPR036059">
    <property type="entry name" value="TldD/PmbA_sf"/>
</dbReference>
<dbReference type="EMBL" id="CBLX010000003">
    <property type="protein sequence ID" value="CDG38301.1"/>
    <property type="molecule type" value="Genomic_DNA"/>
</dbReference>
<name>A0A060QGB3_9PROT</name>
<evidence type="ECO:0000313" key="6">
    <source>
        <dbReference type="Proteomes" id="UP000027583"/>
    </source>
</evidence>
<gene>
    <name evidence="5" type="ORF">ASAP_0256</name>
</gene>
<accession>A0A060QGB3</accession>
<feature type="domain" description="Metalloprotease TldD/E central" evidence="4">
    <location>
        <begin position="117"/>
        <end position="221"/>
    </location>
</feature>
<evidence type="ECO:0000313" key="5">
    <source>
        <dbReference type="EMBL" id="CDG38301.1"/>
    </source>
</evidence>
<reference evidence="5 6" key="1">
    <citation type="journal article" date="2014" name="Genome Biol. Evol.">
        <title>Acetic acid bacteria genomes reveal functional traits for adaptation to life in insect guts.</title>
        <authorList>
            <person name="Chouaia B."/>
            <person name="Gaiarsa S."/>
            <person name="Crotti E."/>
            <person name="Comandatore F."/>
            <person name="Degli Esposti M."/>
            <person name="Ricci I."/>
            <person name="Alma A."/>
            <person name="Favia G."/>
            <person name="Bandi C."/>
            <person name="Daffonchio D."/>
        </authorList>
    </citation>
    <scope>NUCLEOTIDE SEQUENCE [LARGE SCALE GENOMIC DNA]</scope>
    <source>
        <strain evidence="5 6">SF2.1</strain>
    </source>
</reference>
<proteinExistence type="inferred from homology"/>
<reference evidence="5 6" key="2">
    <citation type="journal article" date="2014" name="PLoS ONE">
        <title>Evolution of mitochondria reconstructed from the energy metabolism of living bacteria.</title>
        <authorList>
            <person name="Degli Esposti M."/>
            <person name="Chouaia B."/>
            <person name="Comandatore F."/>
            <person name="Crotti E."/>
            <person name="Sassera D."/>
            <person name="Lievens P.M."/>
            <person name="Daffonchio D."/>
            <person name="Bandi C."/>
        </authorList>
    </citation>
    <scope>NUCLEOTIDE SEQUENCE [LARGE SCALE GENOMIC DNA]</scope>
    <source>
        <strain evidence="5 6">SF2.1</strain>
    </source>
</reference>
<dbReference type="Pfam" id="PF01523">
    <property type="entry name" value="PmbA_TldD_1st"/>
    <property type="match status" value="1"/>
</dbReference>
<dbReference type="Gene3D" id="3.30.2290.10">
    <property type="entry name" value="PmbA/TldD superfamily"/>
    <property type="match status" value="1"/>
</dbReference>
<dbReference type="GO" id="GO:0008237">
    <property type="term" value="F:metallopeptidase activity"/>
    <property type="evidence" value="ECO:0007669"/>
    <property type="project" value="InterPro"/>
</dbReference>
<protein>
    <submittedName>
        <fullName evidence="5">TldE/PmbA protein, part of proposed TldE/TldD proteolytic complex (PMID 12029038)</fullName>
    </submittedName>
</protein>
<dbReference type="InterPro" id="IPR045569">
    <property type="entry name" value="Metalloprtase-TldD/E_C"/>
</dbReference>
<dbReference type="GO" id="GO:0006508">
    <property type="term" value="P:proteolysis"/>
    <property type="evidence" value="ECO:0007669"/>
    <property type="project" value="InterPro"/>
</dbReference>